<dbReference type="AlphaFoldDB" id="A0A345UHR7"/>
<keyword evidence="3" id="KW-1185">Reference proteome</keyword>
<protein>
    <recommendedName>
        <fullName evidence="4">Alginate export</fullName>
    </recommendedName>
</protein>
<feature type="signal peptide" evidence="1">
    <location>
        <begin position="1"/>
        <end position="15"/>
    </location>
</feature>
<dbReference type="Proteomes" id="UP000254808">
    <property type="component" value="Chromosome"/>
</dbReference>
<name>A0A345UHR7_9BACT</name>
<evidence type="ECO:0000313" key="3">
    <source>
        <dbReference type="Proteomes" id="UP000254808"/>
    </source>
</evidence>
<gene>
    <name evidence="2" type="ORF">CYPRO_0735</name>
</gene>
<reference evidence="2 3" key="1">
    <citation type="submission" date="2018-03" db="EMBL/GenBank/DDBJ databases">
        <title>Phenotypic and genomic properties of Cyclonatronum proteinivorum gen. nov., sp. nov., a haloalkaliphilic bacteroidete from soda lakes possessing Na+-translocating rhodopsin.</title>
        <authorList>
            <person name="Toshchakov S.V."/>
            <person name="Korzhenkov A."/>
            <person name="Samarov N.I."/>
            <person name="Kublanov I.V."/>
            <person name="Muntyan M.S."/>
            <person name="Sorokin D.Y."/>
        </authorList>
    </citation>
    <scope>NUCLEOTIDE SEQUENCE [LARGE SCALE GENOMIC DNA]</scope>
    <source>
        <strain evidence="2 3">Omega</strain>
    </source>
</reference>
<accession>A0A345UHR7</accession>
<dbReference type="RefSeq" id="WP_114983332.1">
    <property type="nucleotide sequence ID" value="NZ_CP027806.1"/>
</dbReference>
<sequence>MKKILLYLLGFSVMAAVPGAGFLTDARAQIVQEEHLRLSERSEADRIRLTDPLPGEFQFIGYSFTRTTATNITPVNEVLQGQVIGRLFGRNSTETVDRTAFYTEQRFVPLFVYRPSILDGYATFRGLFKIDYTWGDQAYGIGNNRGGAISGGQINLQTLMANVDLRPPGSWWNMVVGLQRIFDSPYDPNINPLDLFQRTGYKLSFWGTQAVGVSWFARPHQAIHARLGFFQLWENQISRDDDVFILMGDLMTRPHPKLELGFNAWYLRDTARGAGGISVLGQGFTSALAEYNGAPRLNFQGAPTQNYKADIVWLGTNASWNRNFVHGPLALDAFAIANLGRISPVADGFDDVDVLGASFNAAVHYRYGMTNNDRVWIEALYTTGDEDGAADGTFNGVVTGNVWGSPVGIYSSHRALLLFPDPQVVNRYYSMVHDISNMGLGVAGGSLNVMRDLIPNRFSAKAGTAIAFSNHTLPGGGHHIGTEINGELKYNLRVFLTAGLSAAYVFTGDFYDAPRATSRTDFTPDNPWVVFLSLTWLMF</sequence>
<evidence type="ECO:0008006" key="4">
    <source>
        <dbReference type="Google" id="ProtNLM"/>
    </source>
</evidence>
<evidence type="ECO:0000313" key="2">
    <source>
        <dbReference type="EMBL" id="AXJ00019.1"/>
    </source>
</evidence>
<dbReference type="EMBL" id="CP027806">
    <property type="protein sequence ID" value="AXJ00019.1"/>
    <property type="molecule type" value="Genomic_DNA"/>
</dbReference>
<organism evidence="2 3">
    <name type="scientific">Cyclonatronum proteinivorum</name>
    <dbReference type="NCBI Taxonomy" id="1457365"/>
    <lineage>
        <taxon>Bacteria</taxon>
        <taxon>Pseudomonadati</taxon>
        <taxon>Balneolota</taxon>
        <taxon>Balneolia</taxon>
        <taxon>Balneolales</taxon>
        <taxon>Cyclonatronaceae</taxon>
        <taxon>Cyclonatronum</taxon>
    </lineage>
</organism>
<proteinExistence type="predicted"/>
<dbReference type="KEGG" id="cprv:CYPRO_0735"/>
<evidence type="ECO:0000256" key="1">
    <source>
        <dbReference type="SAM" id="SignalP"/>
    </source>
</evidence>
<keyword evidence="1" id="KW-0732">Signal</keyword>
<dbReference type="OrthoDB" id="5377370at2"/>
<feature type="chain" id="PRO_5016749251" description="Alginate export" evidence="1">
    <location>
        <begin position="16"/>
        <end position="539"/>
    </location>
</feature>